<accession>A0AAI9EBB3</accession>
<dbReference type="SMART" id="SM01027">
    <property type="entry name" value="Beta-Casp"/>
    <property type="match status" value="1"/>
</dbReference>
<dbReference type="Gene3D" id="3.60.15.10">
    <property type="entry name" value="Ribonuclease Z/Hydroxyacylglutathione hydrolase-like"/>
    <property type="match status" value="1"/>
</dbReference>
<feature type="compositionally biased region" description="Acidic residues" evidence="5">
    <location>
        <begin position="678"/>
        <end position="690"/>
    </location>
</feature>
<comment type="subcellular location">
    <subcellularLocation>
        <location evidence="1 4">Nucleus</location>
    </subcellularLocation>
</comment>
<comment type="caution">
    <text evidence="7">The sequence shown here is derived from an EMBL/GenBank/DDBJ whole genome shotgun (WGS) entry which is preliminary data.</text>
</comment>
<dbReference type="CDD" id="cd16293">
    <property type="entry name" value="CPSF2-like_MBL-fold"/>
    <property type="match status" value="1"/>
</dbReference>
<dbReference type="SUPFAM" id="SSF56281">
    <property type="entry name" value="Metallo-hydrolase/oxidoreductase"/>
    <property type="match status" value="1"/>
</dbReference>
<gene>
    <name evidence="7" type="ORF">LECACI_7A005002</name>
</gene>
<dbReference type="Pfam" id="PF07521">
    <property type="entry name" value="RMMBL"/>
    <property type="match status" value="1"/>
</dbReference>
<comment type="similarity">
    <text evidence="4">Belongs to the metallo-beta-lactamase superfamily. RNA-metabolizing metallo-beta-lactamase-like family. CPSF2/YSH1 subfamily.</text>
</comment>
<evidence type="ECO:0000313" key="8">
    <source>
        <dbReference type="Proteomes" id="UP001296104"/>
    </source>
</evidence>
<keyword evidence="8" id="KW-1185">Reference proteome</keyword>
<keyword evidence="4" id="KW-0694">RNA-binding</keyword>
<feature type="compositionally biased region" description="Basic and acidic residues" evidence="5">
    <location>
        <begin position="828"/>
        <end position="846"/>
    </location>
</feature>
<feature type="region of interest" description="Disordered" evidence="5">
    <location>
        <begin position="497"/>
        <end position="516"/>
    </location>
</feature>
<sequence>MFNFTPLLGAQSDSPASQSLVELDGGVKLLVDVGWDETFDVDKLHALEKHVSTLSVILLTHPTLDHIGAYAHCCKHIALFSRIPVYATNPVINLGRTLLADLYASSPLASSIIPAAAIGSSADGAPNLLLQPPTADEITTYFNRIHPLKYSQPHQPIPSPWSPSIGNLSITAYCAGHTPGGTIWHIQHSMESIVYAADWNLSRENLLSGAAWLGNGSEIIEPLRRPTALVCSSKGIEKTDVLPRKKRDEALISLIRETIVHGGKVLVPTDSSARVLELAFILNSTWQENINGPHAEVYKQARIYMASGSSTSTVRQLQSMLEWMDENIIRDAEAAMNQDQGGDRKIPNLLDWKHVKQIERQSQFDRAIRRSRPGIFLASDASLEWGFSKQALEKLAGDSRNLVILTEDASSAKGAHSTIAKQLADCYNGQASLLSQSTSAKVVNTSGQSLLLRNAAPSPLSTDETTLYEQYIARQRQLHSNLQGDDSTNDGTANEIADEQAEESSDDEDEDEEQQGRALNASAQMQQTNKRKAALSDAELGINVLLKSKNVHDFDVRNKRGREKMFPYLPHRTKSDAFGEIIRPEDYLRAEEREDVDGVDMRDGIKQEAAAVGQKRKWDELAATTNAKSKGQKKEKADQNKKPKVEREPDDIDALIARATGEGDPTSGGANGAVSEESGSDSDYEPEDVASEGPQKVVFTEQTIELQLRIAHIDFTGLHERRDLSMIIPLVRPRNLILISGTTSETQALAEEARQLLSGEGGESESCVFSPLVGEMVDASVDTNAWTLMLSRELVKKLTWQNVKGLGVVALTGRLDVLPIEQPDAEEETAKKKVKLTEGGKTASEDERKHVPAIPVLDLINTASTASQRATQPVHVGDLRLAEFRKMMLGLGHTADFRGEGTLLIDGTVVVRKSATGRIEVEASGLGLLQPQFRTRDMEGSFFAVRKAIYGGLGVVSGV</sequence>
<dbReference type="EMBL" id="CAVMBE010000030">
    <property type="protein sequence ID" value="CAK4026106.1"/>
    <property type="molecule type" value="Genomic_DNA"/>
</dbReference>
<feature type="region of interest" description="Disordered" evidence="5">
    <location>
        <begin position="624"/>
        <end position="695"/>
    </location>
</feature>
<dbReference type="InterPro" id="IPR022712">
    <property type="entry name" value="Beta_Casp"/>
</dbReference>
<evidence type="ECO:0000256" key="4">
    <source>
        <dbReference type="RuleBase" id="RU365006"/>
    </source>
</evidence>
<dbReference type="InterPro" id="IPR027075">
    <property type="entry name" value="CPSF2"/>
</dbReference>
<dbReference type="PANTHER" id="PTHR45922">
    <property type="entry name" value="CLEAVAGE AND POLYADENYLATION SPECIFICITY FACTOR SUBUNIT 2"/>
    <property type="match status" value="1"/>
</dbReference>
<proteinExistence type="inferred from homology"/>
<feature type="region of interest" description="Disordered" evidence="5">
    <location>
        <begin position="826"/>
        <end position="846"/>
    </location>
</feature>
<evidence type="ECO:0000256" key="1">
    <source>
        <dbReference type="ARBA" id="ARBA00004123"/>
    </source>
</evidence>
<dbReference type="GO" id="GO:0005847">
    <property type="term" value="C:mRNA cleavage and polyadenylation specificity factor complex"/>
    <property type="evidence" value="ECO:0007669"/>
    <property type="project" value="InterPro"/>
</dbReference>
<dbReference type="Proteomes" id="UP001296104">
    <property type="component" value="Unassembled WGS sequence"/>
</dbReference>
<evidence type="ECO:0000256" key="2">
    <source>
        <dbReference type="ARBA" id="ARBA00022664"/>
    </source>
</evidence>
<dbReference type="InterPro" id="IPR001279">
    <property type="entry name" value="Metallo-B-lactamas"/>
</dbReference>
<feature type="domain" description="Beta-Casp" evidence="6">
    <location>
        <begin position="275"/>
        <end position="423"/>
    </location>
</feature>
<evidence type="ECO:0000256" key="5">
    <source>
        <dbReference type="SAM" id="MobiDB-lite"/>
    </source>
</evidence>
<reference evidence="7" key="1">
    <citation type="submission" date="2023-11" db="EMBL/GenBank/DDBJ databases">
        <authorList>
            <person name="Alioto T."/>
            <person name="Alioto T."/>
            <person name="Gomez Garrido J."/>
        </authorList>
    </citation>
    <scope>NUCLEOTIDE SEQUENCE</scope>
</reference>
<dbReference type="InterPro" id="IPR035639">
    <property type="entry name" value="CPSF2_MBL"/>
</dbReference>
<dbReference type="InterPro" id="IPR036866">
    <property type="entry name" value="RibonucZ/Hydroxyglut_hydro"/>
</dbReference>
<dbReference type="InterPro" id="IPR025069">
    <property type="entry name" value="Cpsf2_C"/>
</dbReference>
<dbReference type="GO" id="GO:0006397">
    <property type="term" value="P:mRNA processing"/>
    <property type="evidence" value="ECO:0007669"/>
    <property type="project" value="UniProtKB-KW"/>
</dbReference>
<dbReference type="Pfam" id="PF16661">
    <property type="entry name" value="Lactamase_B_6"/>
    <property type="match status" value="1"/>
</dbReference>
<evidence type="ECO:0000313" key="7">
    <source>
        <dbReference type="EMBL" id="CAK4026106.1"/>
    </source>
</evidence>
<name>A0AAI9EBB3_9PEZI</name>
<dbReference type="PANTHER" id="PTHR45922:SF1">
    <property type="entry name" value="CLEAVAGE AND POLYADENYLATION SPECIFICITY FACTOR SUBUNIT 2"/>
    <property type="match status" value="1"/>
</dbReference>
<evidence type="ECO:0000259" key="6">
    <source>
        <dbReference type="SMART" id="SM01027"/>
    </source>
</evidence>
<dbReference type="GO" id="GO:0003723">
    <property type="term" value="F:RNA binding"/>
    <property type="evidence" value="ECO:0007669"/>
    <property type="project" value="UniProtKB-KW"/>
</dbReference>
<feature type="compositionally biased region" description="Basic and acidic residues" evidence="5">
    <location>
        <begin position="632"/>
        <end position="647"/>
    </location>
</feature>
<evidence type="ECO:0000256" key="3">
    <source>
        <dbReference type="ARBA" id="ARBA00023242"/>
    </source>
</evidence>
<dbReference type="AlphaFoldDB" id="A0AAI9EBB3"/>
<dbReference type="Pfam" id="PF13299">
    <property type="entry name" value="CPSF100_C"/>
    <property type="match status" value="1"/>
</dbReference>
<organism evidence="7 8">
    <name type="scientific">Lecanosticta acicola</name>
    <dbReference type="NCBI Taxonomy" id="111012"/>
    <lineage>
        <taxon>Eukaryota</taxon>
        <taxon>Fungi</taxon>
        <taxon>Dikarya</taxon>
        <taxon>Ascomycota</taxon>
        <taxon>Pezizomycotina</taxon>
        <taxon>Dothideomycetes</taxon>
        <taxon>Dothideomycetidae</taxon>
        <taxon>Mycosphaerellales</taxon>
        <taxon>Mycosphaerellaceae</taxon>
        <taxon>Lecanosticta</taxon>
    </lineage>
</organism>
<dbReference type="Pfam" id="PF10996">
    <property type="entry name" value="Beta-Casp"/>
    <property type="match status" value="1"/>
</dbReference>
<dbReference type="InterPro" id="IPR011108">
    <property type="entry name" value="RMMBL"/>
</dbReference>
<keyword evidence="3 4" id="KW-0539">Nucleus</keyword>
<keyword evidence="2 4" id="KW-0507">mRNA processing</keyword>
<feature type="compositionally biased region" description="Acidic residues" evidence="5">
    <location>
        <begin position="497"/>
        <end position="513"/>
    </location>
</feature>
<protein>
    <recommendedName>
        <fullName evidence="4">Cleavage and polyadenylation specificity factor subunit 2</fullName>
    </recommendedName>
    <alternativeName>
        <fullName evidence="4">Cleavage and polyadenylation specificity factor 100 kDa subunit</fullName>
    </alternativeName>
</protein>